<evidence type="ECO:0000256" key="1">
    <source>
        <dbReference type="SAM" id="Phobius"/>
    </source>
</evidence>
<protein>
    <submittedName>
        <fullName evidence="2">Uncharacterized protein</fullName>
    </submittedName>
</protein>
<keyword evidence="1" id="KW-0472">Membrane</keyword>
<keyword evidence="1" id="KW-1133">Transmembrane helix</keyword>
<dbReference type="EMBL" id="JBHRZG010000005">
    <property type="protein sequence ID" value="MFC3832200.1"/>
    <property type="molecule type" value="Genomic_DNA"/>
</dbReference>
<feature type="transmembrane region" description="Helical" evidence="1">
    <location>
        <begin position="9"/>
        <end position="28"/>
    </location>
</feature>
<sequence>MFGRRVPPHIVFGSSVALAVLCAVGAFFALQAQAWVWVALAGVLAVWFAVDAVRSFGWTQNKKALDAEKAARAAQNHPNR</sequence>
<evidence type="ECO:0000313" key="3">
    <source>
        <dbReference type="Proteomes" id="UP001595803"/>
    </source>
</evidence>
<evidence type="ECO:0000313" key="2">
    <source>
        <dbReference type="EMBL" id="MFC3832200.1"/>
    </source>
</evidence>
<keyword evidence="3" id="KW-1185">Reference proteome</keyword>
<keyword evidence="1" id="KW-0812">Transmembrane</keyword>
<proteinExistence type="predicted"/>
<organism evidence="2 3">
    <name type="scientific">Deinococcus rufus</name>
    <dbReference type="NCBI Taxonomy" id="2136097"/>
    <lineage>
        <taxon>Bacteria</taxon>
        <taxon>Thermotogati</taxon>
        <taxon>Deinococcota</taxon>
        <taxon>Deinococci</taxon>
        <taxon>Deinococcales</taxon>
        <taxon>Deinococcaceae</taxon>
        <taxon>Deinococcus</taxon>
    </lineage>
</organism>
<accession>A0ABV7Z6A7</accession>
<feature type="transmembrane region" description="Helical" evidence="1">
    <location>
        <begin position="34"/>
        <end position="53"/>
    </location>
</feature>
<dbReference type="Proteomes" id="UP001595803">
    <property type="component" value="Unassembled WGS sequence"/>
</dbReference>
<gene>
    <name evidence="2" type="ORF">ACFOSB_04965</name>
</gene>
<reference evidence="3" key="1">
    <citation type="journal article" date="2019" name="Int. J. Syst. Evol. Microbiol.">
        <title>The Global Catalogue of Microorganisms (GCM) 10K type strain sequencing project: providing services to taxonomists for standard genome sequencing and annotation.</title>
        <authorList>
            <consortium name="The Broad Institute Genomics Platform"/>
            <consortium name="The Broad Institute Genome Sequencing Center for Infectious Disease"/>
            <person name="Wu L."/>
            <person name="Ma J."/>
        </authorList>
    </citation>
    <scope>NUCLEOTIDE SEQUENCE [LARGE SCALE GENOMIC DNA]</scope>
    <source>
        <strain evidence="3">CCTCC AB 2017081</strain>
    </source>
</reference>
<comment type="caution">
    <text evidence="2">The sequence shown here is derived from an EMBL/GenBank/DDBJ whole genome shotgun (WGS) entry which is preliminary data.</text>
</comment>
<name>A0ABV7Z6A7_9DEIO</name>
<dbReference type="RefSeq" id="WP_322473261.1">
    <property type="nucleotide sequence ID" value="NZ_JBHRZG010000005.1"/>
</dbReference>